<organism evidence="2 3">
    <name type="scientific">Flammeovirga pectinis</name>
    <dbReference type="NCBI Taxonomy" id="2494373"/>
    <lineage>
        <taxon>Bacteria</taxon>
        <taxon>Pseudomonadati</taxon>
        <taxon>Bacteroidota</taxon>
        <taxon>Cytophagia</taxon>
        <taxon>Cytophagales</taxon>
        <taxon>Flammeovirgaceae</taxon>
        <taxon>Flammeovirga</taxon>
    </lineage>
</organism>
<keyword evidence="3" id="KW-1185">Reference proteome</keyword>
<feature type="signal peptide" evidence="1">
    <location>
        <begin position="1"/>
        <end position="19"/>
    </location>
</feature>
<dbReference type="Proteomes" id="UP000267268">
    <property type="component" value="Chromosome 2"/>
</dbReference>
<reference evidence="2 3" key="1">
    <citation type="submission" date="2018-12" db="EMBL/GenBank/DDBJ databases">
        <title>Flammeovirga pectinis sp. nov., isolated from the gut of the Korean scallop, Patinopecten yessoensis.</title>
        <authorList>
            <person name="Bae J.-W."/>
            <person name="Jeong Y.-S."/>
            <person name="Kang W."/>
        </authorList>
    </citation>
    <scope>NUCLEOTIDE SEQUENCE [LARGE SCALE GENOMIC DNA]</scope>
    <source>
        <strain evidence="2 3">L12M1</strain>
    </source>
</reference>
<evidence type="ECO:0000256" key="1">
    <source>
        <dbReference type="SAM" id="SignalP"/>
    </source>
</evidence>
<dbReference type="KEGG" id="fll:EI427_25150"/>
<feature type="chain" id="PRO_5019225463" description="Transporter" evidence="1">
    <location>
        <begin position="20"/>
        <end position="261"/>
    </location>
</feature>
<sequence length="261" mass="29815">MLKIILFNLFSCFSLQLIAQNTALDSLSRKATDPTAILWQLQLEDFWEPLTATDNFSKNQFRVRVVLPLQGKVKNSWDHLIRVTFKGNNTNQSELGFGDTEIFDMVIPKRYSWGAWSLGPLAYLPTATDSIYGSGKLSLGLAAGLSFNNPSMGRWQVDILLEYMHSIAGDKNRNDVNQIQLQPSITYHLNDGFYLETEPVFAYSFEHNTITLPIDLRFGKVWIINGHKYNTYIEPETTLYSNETAYTIAGCRFGLRFLFKE</sequence>
<evidence type="ECO:0000313" key="2">
    <source>
        <dbReference type="EMBL" id="AZQ65503.1"/>
    </source>
</evidence>
<dbReference type="AlphaFoldDB" id="A0A3S9PBK0"/>
<name>A0A3S9PBK0_9BACT</name>
<protein>
    <recommendedName>
        <fullName evidence="4">Transporter</fullName>
    </recommendedName>
</protein>
<evidence type="ECO:0008006" key="4">
    <source>
        <dbReference type="Google" id="ProtNLM"/>
    </source>
</evidence>
<accession>A0A3S9PBK0</accession>
<proteinExistence type="predicted"/>
<evidence type="ECO:0000313" key="3">
    <source>
        <dbReference type="Proteomes" id="UP000267268"/>
    </source>
</evidence>
<dbReference type="OrthoDB" id="9809066at2"/>
<gene>
    <name evidence="2" type="ORF">EI427_25150</name>
</gene>
<dbReference type="RefSeq" id="WP_126620275.1">
    <property type="nucleotide sequence ID" value="NZ_CP034563.1"/>
</dbReference>
<keyword evidence="1" id="KW-0732">Signal</keyword>
<dbReference type="EMBL" id="CP034563">
    <property type="protein sequence ID" value="AZQ65503.1"/>
    <property type="molecule type" value="Genomic_DNA"/>
</dbReference>